<dbReference type="InterPro" id="IPR012165">
    <property type="entry name" value="Cyt_c3_hydrogenase_gsu"/>
</dbReference>
<dbReference type="Gene3D" id="2.10.240.10">
    <property type="entry name" value="Dihydroorotate dehydrogenase, electron transfer subunit"/>
    <property type="match status" value="1"/>
</dbReference>
<accession>A0A410FSA7</accession>
<evidence type="ECO:0000256" key="1">
    <source>
        <dbReference type="ARBA" id="ARBA00006422"/>
    </source>
</evidence>
<feature type="binding site" evidence="11">
    <location>
        <begin position="70"/>
        <end position="71"/>
    </location>
    <ligand>
        <name>FAD</name>
        <dbReference type="ChEBI" id="CHEBI:57692"/>
    </ligand>
</feature>
<evidence type="ECO:0000256" key="9">
    <source>
        <dbReference type="ARBA" id="ARBA00023014"/>
    </source>
</evidence>
<keyword evidence="9 12" id="KW-0411">Iron-sulfur</keyword>
<comment type="cofactor">
    <cofactor evidence="10">
        <name>[2Fe-2S] cluster</name>
        <dbReference type="ChEBI" id="CHEBI:190135"/>
    </cofactor>
</comment>
<keyword evidence="6 11" id="KW-0274">FAD</keyword>
<dbReference type="CDD" id="cd06218">
    <property type="entry name" value="DHOD_e_trans"/>
    <property type="match status" value="1"/>
</dbReference>
<dbReference type="InterPro" id="IPR039261">
    <property type="entry name" value="FNR_nucleotide-bd"/>
</dbReference>
<evidence type="ECO:0000256" key="3">
    <source>
        <dbReference type="ARBA" id="ARBA00022630"/>
    </source>
</evidence>
<keyword evidence="4 12" id="KW-0001">2Fe-2S</keyword>
<dbReference type="InterPro" id="IPR017938">
    <property type="entry name" value="Riboflavin_synthase-like_b-brl"/>
</dbReference>
<feature type="binding site" evidence="12">
    <location>
        <position position="212"/>
    </location>
    <ligand>
        <name>[2Fe-2S] cluster</name>
        <dbReference type="ChEBI" id="CHEBI:190135"/>
    </ligand>
</feature>
<keyword evidence="7" id="KW-0249">Electron transport</keyword>
<comment type="cofactor">
    <cofactor evidence="12">
        <name>[2Fe-2S] cluster</name>
        <dbReference type="ChEBI" id="CHEBI:190135"/>
    </cofactor>
    <text evidence="12">Binds 1 [2Fe-2S] cluster per subunit.</text>
</comment>
<comment type="cofactor">
    <cofactor evidence="11">
        <name>FAD</name>
        <dbReference type="ChEBI" id="CHEBI:57692"/>
    </cofactor>
    <text evidence="11">Binds 1 FAD per subunit.</text>
</comment>
<dbReference type="GO" id="GO:0016491">
    <property type="term" value="F:oxidoreductase activity"/>
    <property type="evidence" value="ECO:0007669"/>
    <property type="project" value="InterPro"/>
</dbReference>
<keyword evidence="5 12" id="KW-0479">Metal-binding</keyword>
<name>A0A410FSA7_BIPS1</name>
<evidence type="ECO:0000256" key="5">
    <source>
        <dbReference type="ARBA" id="ARBA00022723"/>
    </source>
</evidence>
<organism evidence="14 15">
    <name type="scientific">Bipolaricaulis sibiricus</name>
    <dbReference type="NCBI Taxonomy" id="2501609"/>
    <lineage>
        <taxon>Bacteria</taxon>
        <taxon>Candidatus Bipolaricaulota</taxon>
        <taxon>Candidatus Bipolaricaulia</taxon>
        <taxon>Candidatus Bipolaricaulales</taxon>
        <taxon>Candidatus Bipolaricaulaceae</taxon>
        <taxon>Candidatus Bipolaricaulis</taxon>
    </lineage>
</organism>
<dbReference type="SUPFAM" id="SSF63380">
    <property type="entry name" value="Riboflavin synthase domain-like"/>
    <property type="match status" value="1"/>
</dbReference>
<dbReference type="GO" id="GO:0006221">
    <property type="term" value="P:pyrimidine nucleotide biosynthetic process"/>
    <property type="evidence" value="ECO:0007669"/>
    <property type="project" value="InterPro"/>
</dbReference>
<feature type="binding site" evidence="12">
    <location>
        <position position="227"/>
    </location>
    <ligand>
        <name>[2Fe-2S] cluster</name>
        <dbReference type="ChEBI" id="CHEBI:190135"/>
    </ligand>
</feature>
<evidence type="ECO:0000256" key="2">
    <source>
        <dbReference type="ARBA" id="ARBA00022448"/>
    </source>
</evidence>
<evidence type="ECO:0000256" key="8">
    <source>
        <dbReference type="ARBA" id="ARBA00023004"/>
    </source>
</evidence>
<sequence length="244" mass="26790">MTVACAPVMENAEVAPGVFLLRVRGQFWAEPGQFFMLRAWERDPLLARPMSVFDLSSEAVAFAYAVRGRGTALLARLRPEDPVQLWGPLGQGWRRVPGRVALVGGGMGLAPLLWTAKQFGRPLDVYLGFRQRPWMVEMFQPVADHLYVTSEAGVPSCIQGLVTEAFSPEGYTALYACGPRPMLVELHRMCQRAGVTLYVSLEERMACGIGACLGCTVWTRSGPKRVCRDGPVFPSGEVFVDALP</sequence>
<evidence type="ECO:0000256" key="6">
    <source>
        <dbReference type="ARBA" id="ARBA00022827"/>
    </source>
</evidence>
<dbReference type="NCBIfam" id="NF000798">
    <property type="entry name" value="PRK00054.1-3"/>
    <property type="match status" value="1"/>
</dbReference>
<dbReference type="PANTHER" id="PTHR43513:SF3">
    <property type="entry name" value="DIHYDROOROTATE DEHYDROGENASE B (NAD(+)), ELECTRON TRANSFER SUBUNIT-RELATED"/>
    <property type="match status" value="1"/>
</dbReference>
<dbReference type="InterPro" id="IPR017927">
    <property type="entry name" value="FAD-bd_FR_type"/>
</dbReference>
<protein>
    <submittedName>
        <fullName evidence="14">Dihydroorotate dehydrogenase (NAD(+)), electron transfer subunit</fullName>
    </submittedName>
</protein>
<dbReference type="InterPro" id="IPR019480">
    <property type="entry name" value="Dihydroorotate_DH_Fe-S-bd"/>
</dbReference>
<keyword evidence="2" id="KW-0813">Transport</keyword>
<evidence type="ECO:0000256" key="12">
    <source>
        <dbReference type="PIRSR" id="PIRSR006816-2"/>
    </source>
</evidence>
<dbReference type="PROSITE" id="PS51384">
    <property type="entry name" value="FAD_FR"/>
    <property type="match status" value="1"/>
</dbReference>
<keyword evidence="8 12" id="KW-0408">Iron</keyword>
<dbReference type="GO" id="GO:0046872">
    <property type="term" value="F:metal ion binding"/>
    <property type="evidence" value="ECO:0007669"/>
    <property type="project" value="UniProtKB-KW"/>
</dbReference>
<feature type="binding site" evidence="12">
    <location>
        <position position="215"/>
    </location>
    <ligand>
        <name>[2Fe-2S] cluster</name>
        <dbReference type="ChEBI" id="CHEBI:190135"/>
    </ligand>
</feature>
<feature type="binding site" evidence="12">
    <location>
        <position position="207"/>
    </location>
    <ligand>
        <name>[2Fe-2S] cluster</name>
        <dbReference type="ChEBI" id="CHEBI:190135"/>
    </ligand>
</feature>
<dbReference type="Gene3D" id="3.40.50.80">
    <property type="entry name" value="Nucleotide-binding domain of ferredoxin-NADP reductase (FNR) module"/>
    <property type="match status" value="1"/>
</dbReference>
<comment type="similarity">
    <text evidence="1">Belongs to the PyrK family.</text>
</comment>
<evidence type="ECO:0000256" key="10">
    <source>
        <dbReference type="ARBA" id="ARBA00034078"/>
    </source>
</evidence>
<dbReference type="Gene3D" id="2.40.30.10">
    <property type="entry name" value="Translation factors"/>
    <property type="match status" value="1"/>
</dbReference>
<dbReference type="Pfam" id="PF10418">
    <property type="entry name" value="DHODB_Fe-S_bind"/>
    <property type="match status" value="1"/>
</dbReference>
<reference evidence="15" key="1">
    <citation type="submission" date="2018-12" db="EMBL/GenBank/DDBJ databases">
        <title>Complete genome sequence of an uncultured bacterium of the candidate phylum Bipolaricaulota.</title>
        <authorList>
            <person name="Kadnikov V.V."/>
            <person name="Mardanov A.V."/>
            <person name="Beletsky A.V."/>
            <person name="Frank Y.A."/>
            <person name="Karnachuk O.V."/>
            <person name="Ravin N.V."/>
        </authorList>
    </citation>
    <scope>NUCLEOTIDE SEQUENCE [LARGE SCALE GENOMIC DNA]</scope>
</reference>
<keyword evidence="3 11" id="KW-0285">Flavoprotein</keyword>
<evidence type="ECO:0000256" key="11">
    <source>
        <dbReference type="PIRSR" id="PIRSR006816-1"/>
    </source>
</evidence>
<evidence type="ECO:0000313" key="14">
    <source>
        <dbReference type="EMBL" id="QAA75808.1"/>
    </source>
</evidence>
<proteinExistence type="inferred from homology"/>
<dbReference type="Proteomes" id="UP000287233">
    <property type="component" value="Chromosome"/>
</dbReference>
<evidence type="ECO:0000259" key="13">
    <source>
        <dbReference type="PROSITE" id="PS51384"/>
    </source>
</evidence>
<dbReference type="GO" id="GO:0051537">
    <property type="term" value="F:2 iron, 2 sulfur cluster binding"/>
    <property type="evidence" value="ECO:0007669"/>
    <property type="project" value="UniProtKB-KW"/>
</dbReference>
<dbReference type="KEGG" id="bih:BIP78_0040"/>
<feature type="binding site" evidence="11">
    <location>
        <begin position="48"/>
        <end position="51"/>
    </location>
    <ligand>
        <name>FAD</name>
        <dbReference type="ChEBI" id="CHEBI:57692"/>
    </ligand>
</feature>
<evidence type="ECO:0000256" key="4">
    <source>
        <dbReference type="ARBA" id="ARBA00022714"/>
    </source>
</evidence>
<dbReference type="GO" id="GO:0050660">
    <property type="term" value="F:flavin adenine dinucleotide binding"/>
    <property type="evidence" value="ECO:0007669"/>
    <property type="project" value="InterPro"/>
</dbReference>
<dbReference type="EMBL" id="CP034928">
    <property type="protein sequence ID" value="QAA75808.1"/>
    <property type="molecule type" value="Genomic_DNA"/>
</dbReference>
<dbReference type="PIRSF" id="PIRSF006816">
    <property type="entry name" value="Cyc3_hyd_g"/>
    <property type="match status" value="1"/>
</dbReference>
<dbReference type="PANTHER" id="PTHR43513">
    <property type="entry name" value="DIHYDROOROTATE DEHYDROGENASE B (NAD(+)), ELECTRON TRANSFER SUBUNIT"/>
    <property type="match status" value="1"/>
</dbReference>
<gene>
    <name evidence="14" type="ORF">BIP78_0040</name>
</gene>
<evidence type="ECO:0000256" key="7">
    <source>
        <dbReference type="ARBA" id="ARBA00022982"/>
    </source>
</evidence>
<dbReference type="InterPro" id="IPR037117">
    <property type="entry name" value="Dihydroorotate_DH_ele_sf"/>
</dbReference>
<evidence type="ECO:0000313" key="15">
    <source>
        <dbReference type="Proteomes" id="UP000287233"/>
    </source>
</evidence>
<dbReference type="InterPro" id="IPR050353">
    <property type="entry name" value="PyrK_electron_transfer"/>
</dbReference>
<dbReference type="AlphaFoldDB" id="A0A410FSA7"/>
<dbReference type="SUPFAM" id="SSF52343">
    <property type="entry name" value="Ferredoxin reductase-like, C-terminal NADP-linked domain"/>
    <property type="match status" value="1"/>
</dbReference>
<feature type="domain" description="FAD-binding FR-type" evidence="13">
    <location>
        <begin position="1"/>
        <end position="95"/>
    </location>
</feature>